<accession>A0ABY8L3B9</accession>
<keyword evidence="2 3" id="KW-0802">TPR repeat</keyword>
<dbReference type="PANTHER" id="PTHR44943:SF8">
    <property type="entry name" value="TPR REPEAT-CONTAINING PROTEIN MJ0263"/>
    <property type="match status" value="1"/>
</dbReference>
<evidence type="ECO:0000256" key="3">
    <source>
        <dbReference type="PROSITE-ProRule" id="PRU00339"/>
    </source>
</evidence>
<dbReference type="Pfam" id="PF13181">
    <property type="entry name" value="TPR_8"/>
    <property type="match status" value="1"/>
</dbReference>
<evidence type="ECO:0000313" key="5">
    <source>
        <dbReference type="Proteomes" id="UP001232001"/>
    </source>
</evidence>
<dbReference type="InterPro" id="IPR019734">
    <property type="entry name" value="TPR_rpt"/>
</dbReference>
<proteinExistence type="predicted"/>
<keyword evidence="5" id="KW-1185">Reference proteome</keyword>
<dbReference type="SMART" id="SM00028">
    <property type="entry name" value="TPR"/>
    <property type="match status" value="4"/>
</dbReference>
<dbReference type="PANTHER" id="PTHR44943">
    <property type="entry name" value="CELLULOSE SYNTHASE OPERON PROTEIN C"/>
    <property type="match status" value="1"/>
</dbReference>
<protein>
    <submittedName>
        <fullName evidence="4">Tetratricopeptide repeat protein</fullName>
    </submittedName>
</protein>
<gene>
    <name evidence="4" type="ORF">P8625_00920</name>
</gene>
<evidence type="ECO:0000256" key="2">
    <source>
        <dbReference type="ARBA" id="ARBA00022803"/>
    </source>
</evidence>
<organism evidence="4 5">
    <name type="scientific">Tenacibaculum tangerinum</name>
    <dbReference type="NCBI Taxonomy" id="3038772"/>
    <lineage>
        <taxon>Bacteria</taxon>
        <taxon>Pseudomonadati</taxon>
        <taxon>Bacteroidota</taxon>
        <taxon>Flavobacteriia</taxon>
        <taxon>Flavobacteriales</taxon>
        <taxon>Flavobacteriaceae</taxon>
        <taxon>Tenacibaculum</taxon>
    </lineage>
</organism>
<keyword evidence="1" id="KW-0677">Repeat</keyword>
<reference evidence="4 5" key="1">
    <citation type="submission" date="2023-04" db="EMBL/GenBank/DDBJ databases">
        <title>Tenacibaculum tangerinum sp. nov., isolated from sea tidal flat of South Korea.</title>
        <authorList>
            <person name="Lee S.H."/>
            <person name="Kim J.-J."/>
        </authorList>
    </citation>
    <scope>NUCLEOTIDE SEQUENCE [LARGE SCALE GENOMIC DNA]</scope>
    <source>
        <strain evidence="4 5">GRR-S3-23</strain>
    </source>
</reference>
<dbReference type="InterPro" id="IPR011990">
    <property type="entry name" value="TPR-like_helical_dom_sf"/>
</dbReference>
<feature type="repeat" description="TPR" evidence="3">
    <location>
        <begin position="149"/>
        <end position="182"/>
    </location>
</feature>
<dbReference type="RefSeq" id="WP_279651630.1">
    <property type="nucleotide sequence ID" value="NZ_CP122539.1"/>
</dbReference>
<dbReference type="EMBL" id="CP122539">
    <property type="protein sequence ID" value="WGH75756.1"/>
    <property type="molecule type" value="Genomic_DNA"/>
</dbReference>
<sequence>MNKTLTLLFNILIFSTLQGQSVSEKIAIDACKYLDSINDIKILQDSIRGSITKSMANVMMEGSLDERKQITTVEGIRGTIKKAYDILPSYCYNVRRLVIENKKTKFYGLSSNFEANKYFDKGNDYLDSKKFKKAIKEFKSAIKLDPNFIYAIDHLAISYRIQEDYNSAVKYYKKSLEIFPEGNVALLNIAVCYSKLEDDENSIKKYAELKFLYPNDPEGYFGLAKMLLIKEDYENALDNLFIAHRIYLEANSEYQKDSQKLFEFISAKLEELGKSELIERKAKENNITIKE</sequence>
<evidence type="ECO:0000256" key="1">
    <source>
        <dbReference type="ARBA" id="ARBA00022737"/>
    </source>
</evidence>
<dbReference type="Gene3D" id="1.25.40.10">
    <property type="entry name" value="Tetratricopeptide repeat domain"/>
    <property type="match status" value="1"/>
</dbReference>
<dbReference type="PROSITE" id="PS50005">
    <property type="entry name" value="TPR"/>
    <property type="match status" value="2"/>
</dbReference>
<name>A0ABY8L3B9_9FLAO</name>
<evidence type="ECO:0000313" key="4">
    <source>
        <dbReference type="EMBL" id="WGH75756.1"/>
    </source>
</evidence>
<dbReference type="InterPro" id="IPR013105">
    <property type="entry name" value="TPR_2"/>
</dbReference>
<dbReference type="InterPro" id="IPR051685">
    <property type="entry name" value="Ycf3/AcsC/BcsC/TPR_MFPF"/>
</dbReference>
<dbReference type="Proteomes" id="UP001232001">
    <property type="component" value="Chromosome"/>
</dbReference>
<feature type="repeat" description="TPR" evidence="3">
    <location>
        <begin position="115"/>
        <end position="148"/>
    </location>
</feature>
<dbReference type="Pfam" id="PF07719">
    <property type="entry name" value="TPR_2"/>
    <property type="match status" value="1"/>
</dbReference>
<dbReference type="Pfam" id="PF13174">
    <property type="entry name" value="TPR_6"/>
    <property type="match status" value="1"/>
</dbReference>
<dbReference type="PROSITE" id="PS50293">
    <property type="entry name" value="TPR_REGION"/>
    <property type="match status" value="1"/>
</dbReference>
<dbReference type="SUPFAM" id="SSF48452">
    <property type="entry name" value="TPR-like"/>
    <property type="match status" value="1"/>
</dbReference>